<dbReference type="InterPro" id="IPR036388">
    <property type="entry name" value="WH-like_DNA-bd_sf"/>
</dbReference>
<proteinExistence type="predicted"/>
<dbReference type="SUPFAM" id="SSF46785">
    <property type="entry name" value="Winged helix' DNA-binding domain"/>
    <property type="match status" value="1"/>
</dbReference>
<dbReference type="RefSeq" id="WP_379538628.1">
    <property type="nucleotide sequence ID" value="NZ_JBHSDR010000006.1"/>
</dbReference>
<dbReference type="EMBL" id="JBHSDR010000006">
    <property type="protein sequence ID" value="MFC4295143.1"/>
    <property type="molecule type" value="Genomic_DNA"/>
</dbReference>
<organism evidence="1 2">
    <name type="scientific">Novosphingobium tardum</name>
    <dbReference type="NCBI Taxonomy" id="1538021"/>
    <lineage>
        <taxon>Bacteria</taxon>
        <taxon>Pseudomonadati</taxon>
        <taxon>Pseudomonadota</taxon>
        <taxon>Alphaproteobacteria</taxon>
        <taxon>Sphingomonadales</taxon>
        <taxon>Sphingomonadaceae</taxon>
        <taxon>Novosphingobium</taxon>
    </lineage>
</organism>
<accession>A0ABV8RP44</accession>
<protein>
    <submittedName>
        <fullName evidence="1">MarR family transcriptional regulator</fullName>
    </submittedName>
</protein>
<evidence type="ECO:0000313" key="2">
    <source>
        <dbReference type="Proteomes" id="UP001595828"/>
    </source>
</evidence>
<name>A0ABV8RP44_9SPHN</name>
<keyword evidence="2" id="KW-1185">Reference proteome</keyword>
<dbReference type="InterPro" id="IPR036390">
    <property type="entry name" value="WH_DNA-bd_sf"/>
</dbReference>
<dbReference type="Gene3D" id="1.10.10.10">
    <property type="entry name" value="Winged helix-like DNA-binding domain superfamily/Winged helix DNA-binding domain"/>
    <property type="match status" value="1"/>
</dbReference>
<dbReference type="Proteomes" id="UP001595828">
    <property type="component" value="Unassembled WGS sequence"/>
</dbReference>
<comment type="caution">
    <text evidence="1">The sequence shown here is derived from an EMBL/GenBank/DDBJ whole genome shotgun (WGS) entry which is preliminary data.</text>
</comment>
<evidence type="ECO:0000313" key="1">
    <source>
        <dbReference type="EMBL" id="MFC4295143.1"/>
    </source>
</evidence>
<sequence length="185" mass="20331">MAPDPAARSLARRLIATANELLAIARNIERGPVAGALEASEGPTGDDPLWGELARQAYRDRRSRNAIFGNDALFGEPAWDILLDLFIASKERKLVPVTGACIGAAVPPTTALRWLQVLESEGLVVRESDKRDARRVFVRLSAQAYEHMVVYFRGISRPQRNSADEFLLVPADAPSGRRALVRTND</sequence>
<gene>
    <name evidence="1" type="ORF">ACFO0A_08750</name>
</gene>
<reference evidence="2" key="1">
    <citation type="journal article" date="2019" name="Int. J. Syst. Evol. Microbiol.">
        <title>The Global Catalogue of Microorganisms (GCM) 10K type strain sequencing project: providing services to taxonomists for standard genome sequencing and annotation.</title>
        <authorList>
            <consortium name="The Broad Institute Genomics Platform"/>
            <consortium name="The Broad Institute Genome Sequencing Center for Infectious Disease"/>
            <person name="Wu L."/>
            <person name="Ma J."/>
        </authorList>
    </citation>
    <scope>NUCLEOTIDE SEQUENCE [LARGE SCALE GENOMIC DNA]</scope>
    <source>
        <strain evidence="2">CGMCC 1.12989</strain>
    </source>
</reference>